<protein>
    <recommendedName>
        <fullName evidence="7">Inositol-1-monophosphatase</fullName>
        <ecNumber evidence="7">3.1.3.25</ecNumber>
    </recommendedName>
</protein>
<dbReference type="Gene3D" id="3.40.190.80">
    <property type="match status" value="1"/>
</dbReference>
<dbReference type="InterPro" id="IPR033942">
    <property type="entry name" value="IMPase"/>
</dbReference>
<dbReference type="Pfam" id="PF00459">
    <property type="entry name" value="Inositol_P"/>
    <property type="match status" value="1"/>
</dbReference>
<reference evidence="8 9" key="1">
    <citation type="submission" date="2016-07" db="EMBL/GenBank/DDBJ databases">
        <title>Pervasive Adenine N6-methylation of Active Genes in Fungi.</title>
        <authorList>
            <consortium name="DOE Joint Genome Institute"/>
            <person name="Mondo S.J."/>
            <person name="Dannebaum R.O."/>
            <person name="Kuo R.C."/>
            <person name="Labutti K."/>
            <person name="Haridas S."/>
            <person name="Kuo A."/>
            <person name="Salamov A."/>
            <person name="Ahrendt S.R."/>
            <person name="Lipzen A."/>
            <person name="Sullivan W."/>
            <person name="Andreopoulos W.B."/>
            <person name="Clum A."/>
            <person name="Lindquist E."/>
            <person name="Daum C."/>
            <person name="Ramamoorthy G.K."/>
            <person name="Gryganskyi A."/>
            <person name="Culley D."/>
            <person name="Magnuson J.K."/>
            <person name="James T.Y."/>
            <person name="O'Malley M.A."/>
            <person name="Stajich J.E."/>
            <person name="Spatafora J.W."/>
            <person name="Visel A."/>
            <person name="Grigoriev I.V."/>
        </authorList>
    </citation>
    <scope>NUCLEOTIDE SEQUENCE [LARGE SCALE GENOMIC DNA]</scope>
    <source>
        <strain evidence="8 9">68-887.2</strain>
    </source>
</reference>
<dbReference type="InterPro" id="IPR000760">
    <property type="entry name" value="Inositol_monophosphatase-like"/>
</dbReference>
<dbReference type="Gene3D" id="3.30.540.10">
    <property type="entry name" value="Fructose-1,6-Bisphosphatase, subunit A, domain 1"/>
    <property type="match status" value="1"/>
</dbReference>
<dbReference type="AlphaFoldDB" id="A0A1Y2BJI1"/>
<dbReference type="GO" id="GO:0046854">
    <property type="term" value="P:phosphatidylinositol phosphate biosynthetic process"/>
    <property type="evidence" value="ECO:0007669"/>
    <property type="project" value="InterPro"/>
</dbReference>
<dbReference type="CDD" id="cd01639">
    <property type="entry name" value="IMPase"/>
    <property type="match status" value="1"/>
</dbReference>
<dbReference type="EMBL" id="MCFC01000002">
    <property type="protein sequence ID" value="ORY34757.1"/>
    <property type="molecule type" value="Genomic_DNA"/>
</dbReference>
<keyword evidence="9" id="KW-1185">Reference proteome</keyword>
<dbReference type="UniPathway" id="UPA00823">
    <property type="reaction ID" value="UER00788"/>
</dbReference>
<evidence type="ECO:0000256" key="3">
    <source>
        <dbReference type="ARBA" id="ARBA00009759"/>
    </source>
</evidence>
<dbReference type="GO" id="GO:0006021">
    <property type="term" value="P:inositol biosynthetic process"/>
    <property type="evidence" value="ECO:0007669"/>
    <property type="project" value="UniProtKB-UniPathway"/>
</dbReference>
<dbReference type="FunFam" id="3.30.540.10:FF:000004">
    <property type="entry name" value="Inositol-1-monophosphatase"/>
    <property type="match status" value="1"/>
</dbReference>
<evidence type="ECO:0000256" key="5">
    <source>
        <dbReference type="ARBA" id="ARBA00022842"/>
    </source>
</evidence>
<gene>
    <name evidence="8" type="ORF">BCR39DRAFT_462593</name>
</gene>
<evidence type="ECO:0000313" key="9">
    <source>
        <dbReference type="Proteomes" id="UP000193986"/>
    </source>
</evidence>
<evidence type="ECO:0000313" key="8">
    <source>
        <dbReference type="EMBL" id="ORY34757.1"/>
    </source>
</evidence>
<comment type="catalytic activity">
    <reaction evidence="1 7">
        <text>a myo-inositol phosphate + H2O = myo-inositol + phosphate</text>
        <dbReference type="Rhea" id="RHEA:24056"/>
        <dbReference type="ChEBI" id="CHEBI:15377"/>
        <dbReference type="ChEBI" id="CHEBI:17268"/>
        <dbReference type="ChEBI" id="CHEBI:43474"/>
        <dbReference type="ChEBI" id="CHEBI:84139"/>
        <dbReference type="EC" id="3.1.3.25"/>
    </reaction>
</comment>
<proteinExistence type="inferred from homology"/>
<keyword evidence="4 6" id="KW-0479">Metal-binding</keyword>
<comment type="similarity">
    <text evidence="3 7">Belongs to the inositol monophosphatase superfamily.</text>
</comment>
<feature type="binding site" evidence="6">
    <location>
        <position position="100"/>
    </location>
    <ligand>
        <name>Mg(2+)</name>
        <dbReference type="ChEBI" id="CHEBI:18420"/>
        <label>1</label>
        <note>catalytic</note>
    </ligand>
</feature>
<accession>A0A1Y2BJI1</accession>
<dbReference type="Proteomes" id="UP000193986">
    <property type="component" value="Unassembled WGS sequence"/>
</dbReference>
<dbReference type="STRING" id="71784.A0A1Y2BJI1"/>
<keyword evidence="5 6" id="KW-0460">Magnesium</keyword>
<feature type="binding site" evidence="6">
    <location>
        <position position="243"/>
    </location>
    <ligand>
        <name>Mg(2+)</name>
        <dbReference type="ChEBI" id="CHEBI:18420"/>
        <label>1</label>
        <note>catalytic</note>
    </ligand>
</feature>
<comment type="cofactor">
    <cofactor evidence="2 6 7">
        <name>Mg(2+)</name>
        <dbReference type="ChEBI" id="CHEBI:18420"/>
    </cofactor>
</comment>
<dbReference type="EC" id="3.1.3.25" evidence="7"/>
<dbReference type="SUPFAM" id="SSF56655">
    <property type="entry name" value="Carbohydrate phosphatase"/>
    <property type="match status" value="1"/>
</dbReference>
<dbReference type="PANTHER" id="PTHR20854:SF4">
    <property type="entry name" value="INOSITOL-1-MONOPHOSPHATASE-RELATED"/>
    <property type="match status" value="1"/>
</dbReference>
<feature type="binding site" evidence="6">
    <location>
        <position position="77"/>
    </location>
    <ligand>
        <name>Mg(2+)</name>
        <dbReference type="ChEBI" id="CHEBI:18420"/>
        <label>1</label>
        <note>catalytic</note>
    </ligand>
</feature>
<dbReference type="InterPro" id="IPR020550">
    <property type="entry name" value="Inositol_monophosphatase_CS"/>
</dbReference>
<dbReference type="GO" id="GO:0008934">
    <property type="term" value="F:inositol monophosphate 1-phosphatase activity"/>
    <property type="evidence" value="ECO:0007669"/>
    <property type="project" value="InterPro"/>
</dbReference>
<evidence type="ECO:0000256" key="2">
    <source>
        <dbReference type="ARBA" id="ARBA00001946"/>
    </source>
</evidence>
<comment type="pathway">
    <text evidence="7">Polyol metabolism; myo-inositol biosynthesis; myo-inositol from D-glucose 6-phosphate: step 2/2.</text>
</comment>
<evidence type="ECO:0000256" key="6">
    <source>
        <dbReference type="PIRSR" id="PIRSR600760-2"/>
    </source>
</evidence>
<dbReference type="GO" id="GO:0007165">
    <property type="term" value="P:signal transduction"/>
    <property type="evidence" value="ECO:0007669"/>
    <property type="project" value="TreeGrafter"/>
</dbReference>
<dbReference type="PROSITE" id="PS00630">
    <property type="entry name" value="IMP_2"/>
    <property type="match status" value="1"/>
</dbReference>
<evidence type="ECO:0000256" key="1">
    <source>
        <dbReference type="ARBA" id="ARBA00001033"/>
    </source>
</evidence>
<comment type="caution">
    <text evidence="8">The sequence shown here is derived from an EMBL/GenBank/DDBJ whole genome shotgun (WGS) entry which is preliminary data.</text>
</comment>
<name>A0A1Y2BJI1_9TREE</name>
<keyword evidence="7" id="KW-0378">Hydrolase</keyword>
<dbReference type="OrthoDB" id="10254945at2759"/>
<organism evidence="8 9">
    <name type="scientific">Naematelia encephala</name>
    <dbReference type="NCBI Taxonomy" id="71784"/>
    <lineage>
        <taxon>Eukaryota</taxon>
        <taxon>Fungi</taxon>
        <taxon>Dikarya</taxon>
        <taxon>Basidiomycota</taxon>
        <taxon>Agaricomycotina</taxon>
        <taxon>Tremellomycetes</taxon>
        <taxon>Tremellales</taxon>
        <taxon>Naemateliaceae</taxon>
        <taxon>Naematelia</taxon>
    </lineage>
</organism>
<evidence type="ECO:0000256" key="7">
    <source>
        <dbReference type="RuleBase" id="RU364068"/>
    </source>
</evidence>
<feature type="binding site" evidence="6">
    <location>
        <position position="99"/>
    </location>
    <ligand>
        <name>Mg(2+)</name>
        <dbReference type="ChEBI" id="CHEBI:18420"/>
        <label>1</label>
        <note>catalytic</note>
    </ligand>
</feature>
<dbReference type="PRINTS" id="PR00377">
    <property type="entry name" value="IMPHPHTASES"/>
</dbReference>
<evidence type="ECO:0000256" key="4">
    <source>
        <dbReference type="ARBA" id="ARBA00022723"/>
    </source>
</evidence>
<dbReference type="GO" id="GO:0046872">
    <property type="term" value="F:metal ion binding"/>
    <property type="evidence" value="ECO:0007669"/>
    <property type="project" value="UniProtKB-KW"/>
</dbReference>
<dbReference type="InParanoid" id="A0A1Y2BJI1"/>
<sequence length="317" mass="34346">MPEDHSVYQELLEFAYGLAQEASDLILDGSAARWKALNTPSSKKNSVDLVTETDRAVEDMIKRAIASRYPSHKFIGEESYDDGERQSFTDEFTWIIDPIDPTTWGSLMQSPFVACSIGLTHNSKPVVGVIALPFMNQIYSARLGGGAFLNGSIPLPLTGGIPQLLGDLSQCLIIAEWGSDRSAETFRAKAATFVRLAGDPSKGVEGGVMAHALRTSGSTVYNLTMIAAGQADVYPDAGCYAWDVCAGSIILQEAGGFFSGGKQAFSSNAAIGEILFSRRYVAVRPVAATSTETSEQIQRRIVRELYEVMEEWTTSDM</sequence>
<dbReference type="PANTHER" id="PTHR20854">
    <property type="entry name" value="INOSITOL MONOPHOSPHATASE"/>
    <property type="match status" value="1"/>
</dbReference>
<feature type="binding site" evidence="6">
    <location>
        <position position="97"/>
    </location>
    <ligand>
        <name>Mg(2+)</name>
        <dbReference type="ChEBI" id="CHEBI:18420"/>
        <label>1</label>
        <note>catalytic</note>
    </ligand>
</feature>